<feature type="non-terminal residue" evidence="3">
    <location>
        <position position="1"/>
    </location>
</feature>
<keyword evidence="4" id="KW-1185">Reference proteome</keyword>
<evidence type="ECO:0000313" key="3">
    <source>
        <dbReference type="EMBL" id="TVU25130.1"/>
    </source>
</evidence>
<dbReference type="AlphaFoldDB" id="A0A5J9UPP5"/>
<evidence type="ECO:0000256" key="1">
    <source>
        <dbReference type="SAM" id="MobiDB-lite"/>
    </source>
</evidence>
<feature type="compositionally biased region" description="Basic residues" evidence="1">
    <location>
        <begin position="1"/>
        <end position="12"/>
    </location>
</feature>
<dbReference type="Proteomes" id="UP000324897">
    <property type="component" value="Chromosome 2"/>
</dbReference>
<feature type="region of interest" description="Disordered" evidence="1">
    <location>
        <begin position="1"/>
        <end position="26"/>
    </location>
</feature>
<feature type="transmembrane region" description="Helical" evidence="2">
    <location>
        <begin position="121"/>
        <end position="144"/>
    </location>
</feature>
<keyword evidence="2" id="KW-0472">Membrane</keyword>
<organism evidence="3 4">
    <name type="scientific">Eragrostis curvula</name>
    <name type="common">weeping love grass</name>
    <dbReference type="NCBI Taxonomy" id="38414"/>
    <lineage>
        <taxon>Eukaryota</taxon>
        <taxon>Viridiplantae</taxon>
        <taxon>Streptophyta</taxon>
        <taxon>Embryophyta</taxon>
        <taxon>Tracheophyta</taxon>
        <taxon>Spermatophyta</taxon>
        <taxon>Magnoliopsida</taxon>
        <taxon>Liliopsida</taxon>
        <taxon>Poales</taxon>
        <taxon>Poaceae</taxon>
        <taxon>PACMAD clade</taxon>
        <taxon>Chloridoideae</taxon>
        <taxon>Eragrostideae</taxon>
        <taxon>Eragrostidinae</taxon>
        <taxon>Eragrostis</taxon>
    </lineage>
</organism>
<dbReference type="Gramene" id="TVU25130">
    <property type="protein sequence ID" value="TVU25130"/>
    <property type="gene ID" value="EJB05_27611"/>
</dbReference>
<sequence length="213" mass="24034">MRSRSWRRRLQRGRPPPSRERETDADAGCRQYARALAPEHGVEVGRLPGALLRLSRVGPGRGDEAFVLAPSRLHVPVLGAALTAADPKLIDQEVAWSSKDVDDTPALWFITSLRYHREYKYVVLIMSSHAVSLLFAAELTIYSYQPRTGNAKTDKSREDLVDDYNAIVRRHQEMFRRMPAGLGPIETGSRSDIKDVLKMAAQAKAKHDELFER</sequence>
<evidence type="ECO:0000256" key="2">
    <source>
        <dbReference type="SAM" id="Phobius"/>
    </source>
</evidence>
<proteinExistence type="predicted"/>
<gene>
    <name evidence="3" type="ORF">EJB05_27611</name>
</gene>
<protein>
    <submittedName>
        <fullName evidence="3">Uncharacterized protein</fullName>
    </submittedName>
</protein>
<keyword evidence="2" id="KW-1133">Transmembrane helix</keyword>
<reference evidence="3 4" key="1">
    <citation type="journal article" date="2019" name="Sci. Rep.">
        <title>A high-quality genome of Eragrostis curvula grass provides insights into Poaceae evolution and supports new strategies to enhance forage quality.</title>
        <authorList>
            <person name="Carballo J."/>
            <person name="Santos B.A.C.M."/>
            <person name="Zappacosta D."/>
            <person name="Garbus I."/>
            <person name="Selva J.P."/>
            <person name="Gallo C.A."/>
            <person name="Diaz A."/>
            <person name="Albertini E."/>
            <person name="Caccamo M."/>
            <person name="Echenique V."/>
        </authorList>
    </citation>
    <scope>NUCLEOTIDE SEQUENCE [LARGE SCALE GENOMIC DNA]</scope>
    <source>
        <strain evidence="4">cv. Victoria</strain>
        <tissue evidence="3">Leaf</tissue>
    </source>
</reference>
<evidence type="ECO:0000313" key="4">
    <source>
        <dbReference type="Proteomes" id="UP000324897"/>
    </source>
</evidence>
<name>A0A5J9UPP5_9POAL</name>
<accession>A0A5J9UPP5</accession>
<keyword evidence="2" id="KW-0812">Transmembrane</keyword>
<comment type="caution">
    <text evidence="3">The sequence shown here is derived from an EMBL/GenBank/DDBJ whole genome shotgun (WGS) entry which is preliminary data.</text>
</comment>
<dbReference type="EMBL" id="RWGY01000013">
    <property type="protein sequence ID" value="TVU25130.1"/>
    <property type="molecule type" value="Genomic_DNA"/>
</dbReference>